<evidence type="ECO:0000256" key="5">
    <source>
        <dbReference type="SAM" id="Phobius"/>
    </source>
</evidence>
<keyword evidence="7" id="KW-1185">Reference proteome</keyword>
<dbReference type="Proteomes" id="UP000465241">
    <property type="component" value="Unassembled WGS sequence"/>
</dbReference>
<dbReference type="Gene3D" id="1.10.357.140">
    <property type="entry name" value="UbiA prenyltransferase"/>
    <property type="match status" value="1"/>
</dbReference>
<feature type="transmembrane region" description="Helical" evidence="5">
    <location>
        <begin position="153"/>
        <end position="172"/>
    </location>
</feature>
<comment type="subcellular location">
    <subcellularLocation>
        <location evidence="1">Membrane</location>
        <topology evidence="1">Multi-pass membrane protein</topology>
    </subcellularLocation>
</comment>
<feature type="transmembrane region" description="Helical" evidence="5">
    <location>
        <begin position="229"/>
        <end position="247"/>
    </location>
</feature>
<evidence type="ECO:0000256" key="2">
    <source>
        <dbReference type="ARBA" id="ARBA00022692"/>
    </source>
</evidence>
<reference evidence="6 7" key="1">
    <citation type="journal article" date="2019" name="Emerg. Microbes Infect.">
        <title>Comprehensive subspecies identification of 175 nontuberculous mycobacteria species based on 7547 genomic profiles.</title>
        <authorList>
            <person name="Matsumoto Y."/>
            <person name="Kinjo T."/>
            <person name="Motooka D."/>
            <person name="Nabeya D."/>
            <person name="Jung N."/>
            <person name="Uechi K."/>
            <person name="Horii T."/>
            <person name="Iida T."/>
            <person name="Fujita J."/>
            <person name="Nakamura S."/>
        </authorList>
    </citation>
    <scope>NUCLEOTIDE SEQUENCE [LARGE SCALE GENOMIC DNA]</scope>
    <source>
        <strain evidence="6 7">JCM 13392</strain>
    </source>
</reference>
<feature type="transmembrane region" description="Helical" evidence="5">
    <location>
        <begin position="278"/>
        <end position="297"/>
    </location>
</feature>
<evidence type="ECO:0000256" key="4">
    <source>
        <dbReference type="ARBA" id="ARBA00023136"/>
    </source>
</evidence>
<proteinExistence type="predicted"/>
<evidence type="ECO:0000256" key="1">
    <source>
        <dbReference type="ARBA" id="ARBA00004141"/>
    </source>
</evidence>
<evidence type="ECO:0000256" key="3">
    <source>
        <dbReference type="ARBA" id="ARBA00022989"/>
    </source>
</evidence>
<feature type="transmembrane region" description="Helical" evidence="5">
    <location>
        <begin position="110"/>
        <end position="141"/>
    </location>
</feature>
<comment type="caution">
    <text evidence="6">The sequence shown here is derived from an EMBL/GenBank/DDBJ whole genome shotgun (WGS) entry which is preliminary data.</text>
</comment>
<sequence>MSTSTPMCCSAALRSRDGRPTITVHTHPSAHALTRVRALVNAGHPGPSLAISILATLLAPFSADLVLAAVAMLAGQLSIGWSNDAMDAGRDAAAGRTDKPVAAGVVSVRAVWLAAVVGLVVAAAAALAVSAVTAALLALIIGAGWAYNLGLKSTPASALMFILGFGPIPAYAASTLPDQPMPAWYATAAAALVGLGGHFANVLPDLAADRATGVRGLPQLVGARWGARAVRIVALVLLLSASVLLVAASGFHWVAVAGLGVALLLAVAGAVGKGRVPFVAAFGIAAVDVVLLVVVGYA</sequence>
<dbReference type="RefSeq" id="WP_246244129.1">
    <property type="nucleotide sequence ID" value="NZ_BAAAMC010000019.1"/>
</dbReference>
<keyword evidence="3 5" id="KW-1133">Transmembrane helix</keyword>
<evidence type="ECO:0008006" key="8">
    <source>
        <dbReference type="Google" id="ProtNLM"/>
    </source>
</evidence>
<dbReference type="GO" id="GO:0016020">
    <property type="term" value="C:membrane"/>
    <property type="evidence" value="ECO:0007669"/>
    <property type="project" value="UniProtKB-SubCell"/>
</dbReference>
<gene>
    <name evidence="6" type="ORF">MMUR_48440</name>
</gene>
<keyword evidence="2 5" id="KW-0812">Transmembrane</keyword>
<keyword evidence="4 5" id="KW-0472">Membrane</keyword>
<name>A0A7I9WTM8_9MYCO</name>
<dbReference type="InterPro" id="IPR000537">
    <property type="entry name" value="UbiA_prenyltransferase"/>
</dbReference>
<dbReference type="EMBL" id="BLKT01000003">
    <property type="protein sequence ID" value="GFG60708.1"/>
    <property type="molecule type" value="Genomic_DNA"/>
</dbReference>
<feature type="transmembrane region" description="Helical" evidence="5">
    <location>
        <begin position="49"/>
        <end position="74"/>
    </location>
</feature>
<feature type="transmembrane region" description="Helical" evidence="5">
    <location>
        <begin position="184"/>
        <end position="208"/>
    </location>
</feature>
<organism evidence="6 7">
    <name type="scientific">Mycolicibacterium murale</name>
    <dbReference type="NCBI Taxonomy" id="182220"/>
    <lineage>
        <taxon>Bacteria</taxon>
        <taxon>Bacillati</taxon>
        <taxon>Actinomycetota</taxon>
        <taxon>Actinomycetes</taxon>
        <taxon>Mycobacteriales</taxon>
        <taxon>Mycobacteriaceae</taxon>
        <taxon>Mycolicibacterium</taxon>
    </lineage>
</organism>
<evidence type="ECO:0000313" key="6">
    <source>
        <dbReference type="EMBL" id="GFG60708.1"/>
    </source>
</evidence>
<evidence type="ECO:0000313" key="7">
    <source>
        <dbReference type="Proteomes" id="UP000465241"/>
    </source>
</evidence>
<accession>A0A7I9WTM8</accession>
<dbReference type="Pfam" id="PF01040">
    <property type="entry name" value="UbiA"/>
    <property type="match status" value="1"/>
</dbReference>
<dbReference type="InterPro" id="IPR044878">
    <property type="entry name" value="UbiA_sf"/>
</dbReference>
<protein>
    <recommendedName>
        <fullName evidence="8">Ubiquinone biosynthesis protein UbiA</fullName>
    </recommendedName>
</protein>
<dbReference type="AlphaFoldDB" id="A0A7I9WTM8"/>
<dbReference type="GO" id="GO:0016765">
    <property type="term" value="F:transferase activity, transferring alkyl or aryl (other than methyl) groups"/>
    <property type="evidence" value="ECO:0007669"/>
    <property type="project" value="InterPro"/>
</dbReference>